<feature type="domain" description="HNH nuclease" evidence="1">
    <location>
        <begin position="290"/>
        <end position="339"/>
    </location>
</feature>
<evidence type="ECO:0000313" key="4">
    <source>
        <dbReference type="Proteomes" id="UP001519310"/>
    </source>
</evidence>
<feature type="domain" description="ScoMcrA-like N-terminal head" evidence="2">
    <location>
        <begin position="9"/>
        <end position="89"/>
    </location>
</feature>
<evidence type="ECO:0000259" key="2">
    <source>
        <dbReference type="Pfam" id="PF26345"/>
    </source>
</evidence>
<dbReference type="Pfam" id="PF26345">
    <property type="entry name" value="ScoMcrA_N"/>
    <property type="match status" value="1"/>
</dbReference>
<sequence length="391" mass="43570">MTSPILSDSESVMKALKEYRDSGRSTFLEDHGFGEASRYFLQFDGALFDAKAIANVAYRHQHGPRADRIISGGQLHSNRLLEQLGFSIVDSLPATVDGELTWRLAIWSHLKASYDLGKLPPKALRDFGAYGGGQGIWVDSARTSLLHGGGITVGVLHSGAHYPDDLGEHSVLYHYPNTDRQPGRDASEIAATKTAADLKLPVFVIAKPTPSSPVRAVRLAWVEGWEDRSEQFLITYGEEAPRTVLHHDESDEETFQLSGNRSRRRYRNVQDRPDQARFKLRVFHRYGPRCPLTGIAVPQMIEAAHLRPVPEDGSDDPRNGLPLSAGLHRAFDAHLFAIHPDTLEVVTRPGGPTIADLHITTPHLRNLARKPHREALAWRHEKWSERIGLPS</sequence>
<gene>
    <name evidence="3" type="ORF">J2Z77_002160</name>
</gene>
<name>A0ABS4L3F1_STRAV</name>
<dbReference type="EMBL" id="JAGGLQ010000003">
    <property type="protein sequence ID" value="MBP2036369.1"/>
    <property type="molecule type" value="Genomic_DNA"/>
</dbReference>
<evidence type="ECO:0000259" key="1">
    <source>
        <dbReference type="Pfam" id="PF13391"/>
    </source>
</evidence>
<dbReference type="InterPro" id="IPR003615">
    <property type="entry name" value="HNH_nuc"/>
</dbReference>
<reference evidence="3 4" key="1">
    <citation type="submission" date="2021-03" db="EMBL/GenBank/DDBJ databases">
        <title>Genomic Encyclopedia of Type Strains, Phase IV (KMG-IV): sequencing the most valuable type-strain genomes for metagenomic binning, comparative biology and taxonomic classification.</title>
        <authorList>
            <person name="Goeker M."/>
        </authorList>
    </citation>
    <scope>NUCLEOTIDE SEQUENCE [LARGE SCALE GENOMIC DNA]</scope>
    <source>
        <strain evidence="3 4">DSM 40526</strain>
    </source>
</reference>
<evidence type="ECO:0008006" key="5">
    <source>
        <dbReference type="Google" id="ProtNLM"/>
    </source>
</evidence>
<dbReference type="Pfam" id="PF13391">
    <property type="entry name" value="HNH_2"/>
    <property type="match status" value="1"/>
</dbReference>
<evidence type="ECO:0000313" key="3">
    <source>
        <dbReference type="EMBL" id="MBP2036369.1"/>
    </source>
</evidence>
<proteinExistence type="predicted"/>
<accession>A0ABS4L3F1</accession>
<dbReference type="InterPro" id="IPR058807">
    <property type="entry name" value="ScoMcrA_N"/>
</dbReference>
<comment type="caution">
    <text evidence="3">The sequence shown here is derived from an EMBL/GenBank/DDBJ whole genome shotgun (WGS) entry which is preliminary data.</text>
</comment>
<dbReference type="Proteomes" id="UP001519310">
    <property type="component" value="Unassembled WGS sequence"/>
</dbReference>
<protein>
    <recommendedName>
        <fullName evidence="5">HNH endonuclease</fullName>
    </recommendedName>
</protein>
<organism evidence="3 4">
    <name type="scientific">Streptomyces avidinii</name>
    <dbReference type="NCBI Taxonomy" id="1895"/>
    <lineage>
        <taxon>Bacteria</taxon>
        <taxon>Bacillati</taxon>
        <taxon>Actinomycetota</taxon>
        <taxon>Actinomycetes</taxon>
        <taxon>Kitasatosporales</taxon>
        <taxon>Streptomycetaceae</taxon>
        <taxon>Streptomyces</taxon>
    </lineage>
</organism>
<dbReference type="RefSeq" id="WP_229920060.1">
    <property type="nucleotide sequence ID" value="NZ_BMVL01000001.1"/>
</dbReference>
<keyword evidence="4" id="KW-1185">Reference proteome</keyword>